<dbReference type="EMBL" id="LBMM01013292">
    <property type="protein sequence ID" value="KMQ85720.1"/>
    <property type="molecule type" value="Genomic_DNA"/>
</dbReference>
<dbReference type="GO" id="GO:0003676">
    <property type="term" value="F:nucleic acid binding"/>
    <property type="evidence" value="ECO:0007669"/>
    <property type="project" value="InterPro"/>
</dbReference>
<proteinExistence type="predicted"/>
<accession>A0A0J7MZ53</accession>
<evidence type="ECO:0000259" key="1">
    <source>
        <dbReference type="PROSITE" id="PS50994"/>
    </source>
</evidence>
<dbReference type="PANTHER" id="PTHR37984:SF15">
    <property type="entry name" value="INTEGRASE CATALYTIC DOMAIN-CONTAINING PROTEIN"/>
    <property type="match status" value="1"/>
</dbReference>
<dbReference type="InterPro" id="IPR001584">
    <property type="entry name" value="Integrase_cat-core"/>
</dbReference>
<reference evidence="2 3" key="1">
    <citation type="submission" date="2015-04" db="EMBL/GenBank/DDBJ databases">
        <title>Lasius niger genome sequencing.</title>
        <authorList>
            <person name="Konorov E.A."/>
            <person name="Nikitin M.A."/>
            <person name="Kirill M.V."/>
            <person name="Chang P."/>
        </authorList>
    </citation>
    <scope>NUCLEOTIDE SEQUENCE [LARGE SCALE GENOMIC DNA]</scope>
    <source>
        <tissue evidence="2">Whole</tissue>
    </source>
</reference>
<comment type="caution">
    <text evidence="2">The sequence shown here is derived from an EMBL/GenBank/DDBJ whole genome shotgun (WGS) entry which is preliminary data.</text>
</comment>
<dbReference type="OrthoDB" id="7545418at2759"/>
<dbReference type="PaxDb" id="67767-A0A0J7MZ53"/>
<sequence>MDLVGPLPISKGYKYCLTIIDRFTRWPEAIPVADVTAETIAQKLFTHWIARFGTPTRITTDQGRQFKADLFQQLS</sequence>
<dbReference type="STRING" id="67767.A0A0J7MZ53"/>
<dbReference type="PANTHER" id="PTHR37984">
    <property type="entry name" value="PROTEIN CBG26694"/>
    <property type="match status" value="1"/>
</dbReference>
<feature type="domain" description="Integrase catalytic" evidence="1">
    <location>
        <begin position="1"/>
        <end position="75"/>
    </location>
</feature>
<evidence type="ECO:0000313" key="3">
    <source>
        <dbReference type="Proteomes" id="UP000036403"/>
    </source>
</evidence>
<dbReference type="Pfam" id="PF00665">
    <property type="entry name" value="rve"/>
    <property type="match status" value="1"/>
</dbReference>
<dbReference type="PROSITE" id="PS50994">
    <property type="entry name" value="INTEGRASE"/>
    <property type="match status" value="1"/>
</dbReference>
<dbReference type="Proteomes" id="UP000036403">
    <property type="component" value="Unassembled WGS sequence"/>
</dbReference>
<protein>
    <submittedName>
        <fullName evidence="2">Gag-pol protein</fullName>
    </submittedName>
</protein>
<dbReference type="Gene3D" id="3.30.420.10">
    <property type="entry name" value="Ribonuclease H-like superfamily/Ribonuclease H"/>
    <property type="match status" value="1"/>
</dbReference>
<dbReference type="SUPFAM" id="SSF53098">
    <property type="entry name" value="Ribonuclease H-like"/>
    <property type="match status" value="1"/>
</dbReference>
<dbReference type="InterPro" id="IPR012337">
    <property type="entry name" value="RNaseH-like_sf"/>
</dbReference>
<name>A0A0J7MZ53_LASNI</name>
<organism evidence="2 3">
    <name type="scientific">Lasius niger</name>
    <name type="common">Black garden ant</name>
    <dbReference type="NCBI Taxonomy" id="67767"/>
    <lineage>
        <taxon>Eukaryota</taxon>
        <taxon>Metazoa</taxon>
        <taxon>Ecdysozoa</taxon>
        <taxon>Arthropoda</taxon>
        <taxon>Hexapoda</taxon>
        <taxon>Insecta</taxon>
        <taxon>Pterygota</taxon>
        <taxon>Neoptera</taxon>
        <taxon>Endopterygota</taxon>
        <taxon>Hymenoptera</taxon>
        <taxon>Apocrita</taxon>
        <taxon>Aculeata</taxon>
        <taxon>Formicoidea</taxon>
        <taxon>Formicidae</taxon>
        <taxon>Formicinae</taxon>
        <taxon>Lasius</taxon>
        <taxon>Lasius</taxon>
    </lineage>
</organism>
<dbReference type="InterPro" id="IPR036397">
    <property type="entry name" value="RNaseH_sf"/>
</dbReference>
<gene>
    <name evidence="2" type="ORF">RF55_15553</name>
</gene>
<dbReference type="InterPro" id="IPR050951">
    <property type="entry name" value="Retrovirus_Pol_polyprotein"/>
</dbReference>
<evidence type="ECO:0000313" key="2">
    <source>
        <dbReference type="EMBL" id="KMQ85720.1"/>
    </source>
</evidence>
<keyword evidence="3" id="KW-1185">Reference proteome</keyword>
<dbReference type="GO" id="GO:0015074">
    <property type="term" value="P:DNA integration"/>
    <property type="evidence" value="ECO:0007669"/>
    <property type="project" value="InterPro"/>
</dbReference>
<dbReference type="AlphaFoldDB" id="A0A0J7MZ53"/>